<keyword evidence="1" id="KW-0812">Transmembrane</keyword>
<sequence>MKKIQILFLLCLFLSPSLVSAQSFYAIDIEESFKPGDEIVFTYSIYEETELIKAVTPYLVCEKDLPQPIPNEVEISSEAGKTYKGEYKGIMLTPNIPSQKCRAIIATGDDQRIIAEKEFFIDSKPALDVSFLFCTDETCGEETKVFSVNQPIYVKSRSNFNPPLVAIFSSEKNGIMDRVVLPDYYKFKEAGDYYITFEALSDNFQKISQEKYITVVENIIQACNNNGKCDVGENLENCGSDCAAQAIKTDNSFLKNNQKILFIAVLLFFAILLVTIAFYILKIKKKQPELENNNIIKENK</sequence>
<evidence type="ECO:0000313" key="4">
    <source>
        <dbReference type="Proteomes" id="UP000034022"/>
    </source>
</evidence>
<protein>
    <submittedName>
        <fullName evidence="3">Uncharacterized protein</fullName>
    </submittedName>
</protein>
<dbReference type="AlphaFoldDB" id="A0A0G0JQR0"/>
<gene>
    <name evidence="3" type="ORF">US91_C0008G0043</name>
</gene>
<evidence type="ECO:0000256" key="1">
    <source>
        <dbReference type="SAM" id="Phobius"/>
    </source>
</evidence>
<dbReference type="EMBL" id="LBUU01000008">
    <property type="protein sequence ID" value="KKQ69923.1"/>
    <property type="molecule type" value="Genomic_DNA"/>
</dbReference>
<keyword evidence="1" id="KW-0472">Membrane</keyword>
<evidence type="ECO:0000313" key="3">
    <source>
        <dbReference type="EMBL" id="KKQ69923.1"/>
    </source>
</evidence>
<name>A0A0G0JQR0_9BACT</name>
<organism evidence="3 4">
    <name type="scientific">Candidatus Falkowbacteria bacterium GW2011_GWE1_38_31</name>
    <dbReference type="NCBI Taxonomy" id="1618638"/>
    <lineage>
        <taxon>Bacteria</taxon>
        <taxon>Candidatus Falkowiibacteriota</taxon>
    </lineage>
</organism>
<evidence type="ECO:0000256" key="2">
    <source>
        <dbReference type="SAM" id="SignalP"/>
    </source>
</evidence>
<feature type="chain" id="PRO_5002532973" evidence="2">
    <location>
        <begin position="22"/>
        <end position="300"/>
    </location>
</feature>
<dbReference type="Proteomes" id="UP000034022">
    <property type="component" value="Unassembled WGS sequence"/>
</dbReference>
<feature type="signal peptide" evidence="2">
    <location>
        <begin position="1"/>
        <end position="21"/>
    </location>
</feature>
<reference evidence="3 4" key="1">
    <citation type="journal article" date="2015" name="Nature">
        <title>rRNA introns, odd ribosomes, and small enigmatic genomes across a large radiation of phyla.</title>
        <authorList>
            <person name="Brown C.T."/>
            <person name="Hug L.A."/>
            <person name="Thomas B.C."/>
            <person name="Sharon I."/>
            <person name="Castelle C.J."/>
            <person name="Singh A."/>
            <person name="Wilkins M.J."/>
            <person name="Williams K.H."/>
            <person name="Banfield J.F."/>
        </authorList>
    </citation>
    <scope>NUCLEOTIDE SEQUENCE [LARGE SCALE GENOMIC DNA]</scope>
</reference>
<keyword evidence="1" id="KW-1133">Transmembrane helix</keyword>
<accession>A0A0G0JQR0</accession>
<proteinExistence type="predicted"/>
<feature type="transmembrane region" description="Helical" evidence="1">
    <location>
        <begin position="260"/>
        <end position="281"/>
    </location>
</feature>
<comment type="caution">
    <text evidence="3">The sequence shown here is derived from an EMBL/GenBank/DDBJ whole genome shotgun (WGS) entry which is preliminary data.</text>
</comment>
<keyword evidence="2" id="KW-0732">Signal</keyword>